<comment type="caution">
    <text evidence="1">The sequence shown here is derived from an EMBL/GenBank/DDBJ whole genome shotgun (WGS) entry which is preliminary data.</text>
</comment>
<sequence length="60" mass="6764">MADKPEIVQIKMDKTLHSQIQAPTKALQIKIDSNKSVVVYNHIQGYILEALMKAVFTDAH</sequence>
<evidence type="ECO:0000313" key="2">
    <source>
        <dbReference type="Proteomes" id="UP000051330"/>
    </source>
</evidence>
<proteinExistence type="predicted"/>
<dbReference type="STRING" id="1423792.FD09_GL000478"/>
<protein>
    <submittedName>
        <fullName evidence="1">Uncharacterized protein</fullName>
    </submittedName>
</protein>
<reference evidence="1 2" key="1">
    <citation type="journal article" date="2015" name="Genome Announc.">
        <title>Expanding the biotechnology potential of lactobacilli through comparative genomics of 213 strains and associated genera.</title>
        <authorList>
            <person name="Sun Z."/>
            <person name="Harris H.M."/>
            <person name="McCann A."/>
            <person name="Guo C."/>
            <person name="Argimon S."/>
            <person name="Zhang W."/>
            <person name="Yang X."/>
            <person name="Jeffery I.B."/>
            <person name="Cooney J.C."/>
            <person name="Kagawa T.F."/>
            <person name="Liu W."/>
            <person name="Song Y."/>
            <person name="Salvetti E."/>
            <person name="Wrobel A."/>
            <person name="Rasinkangas P."/>
            <person name="Parkhill J."/>
            <person name="Rea M.C."/>
            <person name="O'Sullivan O."/>
            <person name="Ritari J."/>
            <person name="Douillard F.P."/>
            <person name="Paul Ross R."/>
            <person name="Yang R."/>
            <person name="Briner A.E."/>
            <person name="Felis G.E."/>
            <person name="de Vos W.M."/>
            <person name="Barrangou R."/>
            <person name="Klaenhammer T.R."/>
            <person name="Caufield P.W."/>
            <person name="Cui Y."/>
            <person name="Zhang H."/>
            <person name="O'Toole P.W."/>
        </authorList>
    </citation>
    <scope>NUCLEOTIDE SEQUENCE [LARGE SCALE GENOMIC DNA]</scope>
    <source>
        <strain evidence="1 2">DSM 12744</strain>
    </source>
</reference>
<dbReference type="PATRIC" id="fig|1423792.3.peg.487"/>
<dbReference type="RefSeq" id="WP_057821157.1">
    <property type="nucleotide sequence ID" value="NZ_AZEC01000010.1"/>
</dbReference>
<dbReference type="Proteomes" id="UP000051330">
    <property type="component" value="Unassembled WGS sequence"/>
</dbReference>
<dbReference type="OrthoDB" id="2304059at2"/>
<evidence type="ECO:0000313" key="1">
    <source>
        <dbReference type="EMBL" id="KRL11871.1"/>
    </source>
</evidence>
<keyword evidence="2" id="KW-1185">Reference proteome</keyword>
<organism evidence="1 2">
    <name type="scientific">Schleiferilactobacillus perolens DSM 12744</name>
    <dbReference type="NCBI Taxonomy" id="1423792"/>
    <lineage>
        <taxon>Bacteria</taxon>
        <taxon>Bacillati</taxon>
        <taxon>Bacillota</taxon>
        <taxon>Bacilli</taxon>
        <taxon>Lactobacillales</taxon>
        <taxon>Lactobacillaceae</taxon>
        <taxon>Schleiferilactobacillus</taxon>
    </lineage>
</organism>
<dbReference type="AlphaFoldDB" id="A0A0R1MUS5"/>
<gene>
    <name evidence="1" type="ORF">FD09_GL000478</name>
</gene>
<name>A0A0R1MUS5_9LACO</name>
<dbReference type="EMBL" id="AZEC01000010">
    <property type="protein sequence ID" value="KRL11871.1"/>
    <property type="molecule type" value="Genomic_DNA"/>
</dbReference>
<accession>A0A0R1MUS5</accession>